<comment type="caution">
    <text evidence="3">The sequence shown here is derived from an EMBL/GenBank/DDBJ whole genome shotgun (WGS) entry which is preliminary data.</text>
</comment>
<sequence>MRQLDRNRYATLASPVDWGPVIGRFTLHEEAGDESLVSNVSMIPFVGSQVVMMQVDNGRWELPGGTLEAGEHYLDGLKRELMEELGAALIHYRIFGSFHCESSASAPYRPYIPHPYFRRLVGYGEVEIVGSPLNPEDGEQVTRVETVEIEEAVRRFQEGGRYDLAELFLLGYTCRMEDSERSG</sequence>
<evidence type="ECO:0000259" key="2">
    <source>
        <dbReference type="PROSITE" id="PS51462"/>
    </source>
</evidence>
<dbReference type="EMBL" id="JAAAMU010000004">
    <property type="protein sequence ID" value="NBC69282.1"/>
    <property type="molecule type" value="Genomic_DNA"/>
</dbReference>
<reference evidence="3 4" key="1">
    <citation type="submission" date="2020-01" db="EMBL/GenBank/DDBJ databases">
        <title>Paenibacillus soybeanensis sp. nov. isolated from the nodules of soybean (Glycine max(L.) Merr).</title>
        <authorList>
            <person name="Wang H."/>
        </authorList>
    </citation>
    <scope>NUCLEOTIDE SEQUENCE [LARGE SCALE GENOMIC DNA]</scope>
    <source>
        <strain evidence="3 4">DSM 23054</strain>
    </source>
</reference>
<dbReference type="InterPro" id="IPR000086">
    <property type="entry name" value="NUDIX_hydrolase_dom"/>
</dbReference>
<gene>
    <name evidence="3" type="ORF">GT003_09790</name>
</gene>
<dbReference type="GO" id="GO:0016787">
    <property type="term" value="F:hydrolase activity"/>
    <property type="evidence" value="ECO:0007669"/>
    <property type="project" value="UniProtKB-KW"/>
</dbReference>
<dbReference type="Proteomes" id="UP000558113">
    <property type="component" value="Unassembled WGS sequence"/>
</dbReference>
<dbReference type="CDD" id="cd02883">
    <property type="entry name" value="NUDIX_Hydrolase"/>
    <property type="match status" value="1"/>
</dbReference>
<feature type="domain" description="Nudix hydrolase" evidence="2">
    <location>
        <begin position="35"/>
        <end position="170"/>
    </location>
</feature>
<dbReference type="Pfam" id="PF00293">
    <property type="entry name" value="NUDIX"/>
    <property type="match status" value="1"/>
</dbReference>
<keyword evidence="4" id="KW-1185">Reference proteome</keyword>
<name>A0A7X4YMY8_9BACL</name>
<dbReference type="OrthoDB" id="3689607at2"/>
<dbReference type="RefSeq" id="WP_161696940.1">
    <property type="nucleotide sequence ID" value="NZ_JAAAMU010000004.1"/>
</dbReference>
<dbReference type="PROSITE" id="PS51462">
    <property type="entry name" value="NUDIX"/>
    <property type="match status" value="1"/>
</dbReference>
<organism evidence="3 4">
    <name type="scientific">Paenibacillus sacheonensis</name>
    <dbReference type="NCBI Taxonomy" id="742054"/>
    <lineage>
        <taxon>Bacteria</taxon>
        <taxon>Bacillati</taxon>
        <taxon>Bacillota</taxon>
        <taxon>Bacilli</taxon>
        <taxon>Bacillales</taxon>
        <taxon>Paenibacillaceae</taxon>
        <taxon>Paenibacillus</taxon>
    </lineage>
</organism>
<dbReference type="SUPFAM" id="SSF55811">
    <property type="entry name" value="Nudix"/>
    <property type="match status" value="1"/>
</dbReference>
<dbReference type="InterPro" id="IPR020084">
    <property type="entry name" value="NUDIX_hydrolase_CS"/>
</dbReference>
<evidence type="ECO:0000313" key="4">
    <source>
        <dbReference type="Proteomes" id="UP000558113"/>
    </source>
</evidence>
<dbReference type="Gene3D" id="3.90.79.10">
    <property type="entry name" value="Nucleoside Triphosphate Pyrophosphohydrolase"/>
    <property type="match status" value="1"/>
</dbReference>
<protein>
    <submittedName>
        <fullName evidence="3">NUDIX domain-containing protein</fullName>
    </submittedName>
</protein>
<keyword evidence="1" id="KW-0378">Hydrolase</keyword>
<evidence type="ECO:0000256" key="1">
    <source>
        <dbReference type="ARBA" id="ARBA00022801"/>
    </source>
</evidence>
<accession>A0A7X4YMY8</accession>
<evidence type="ECO:0000313" key="3">
    <source>
        <dbReference type="EMBL" id="NBC69282.1"/>
    </source>
</evidence>
<dbReference type="InterPro" id="IPR015797">
    <property type="entry name" value="NUDIX_hydrolase-like_dom_sf"/>
</dbReference>
<dbReference type="AlphaFoldDB" id="A0A7X4YMY8"/>
<dbReference type="PROSITE" id="PS00893">
    <property type="entry name" value="NUDIX_BOX"/>
    <property type="match status" value="1"/>
</dbReference>
<proteinExistence type="predicted"/>